<keyword evidence="9" id="KW-1185">Reference proteome</keyword>
<evidence type="ECO:0000313" key="8">
    <source>
        <dbReference type="EMBL" id="KAJ8955286.1"/>
    </source>
</evidence>
<evidence type="ECO:0000256" key="6">
    <source>
        <dbReference type="SAM" id="Phobius"/>
    </source>
</evidence>
<dbReference type="InterPro" id="IPR050352">
    <property type="entry name" value="ABCG_transporters"/>
</dbReference>
<protein>
    <recommendedName>
        <fullName evidence="7">ABC-2 type transporter transmembrane domain-containing protein</fullName>
    </recommendedName>
</protein>
<reference evidence="8" key="1">
    <citation type="journal article" date="2023" name="Insect Mol. Biol.">
        <title>Genome sequencing provides insights into the evolution of gene families encoding plant cell wall-degrading enzymes in longhorned beetles.</title>
        <authorList>
            <person name="Shin N.R."/>
            <person name="Okamura Y."/>
            <person name="Kirsch R."/>
            <person name="Pauchet Y."/>
        </authorList>
    </citation>
    <scope>NUCLEOTIDE SEQUENCE</scope>
    <source>
        <strain evidence="8">MMC_N1</strain>
    </source>
</reference>
<dbReference type="PANTHER" id="PTHR48041:SF26">
    <property type="entry name" value="FI22810P1"/>
    <property type="match status" value="1"/>
</dbReference>
<comment type="caution">
    <text evidence="8">The sequence shown here is derived from an EMBL/GenBank/DDBJ whole genome shotgun (WGS) entry which is preliminary data.</text>
</comment>
<organism evidence="8 9">
    <name type="scientific">Molorchus minor</name>
    <dbReference type="NCBI Taxonomy" id="1323400"/>
    <lineage>
        <taxon>Eukaryota</taxon>
        <taxon>Metazoa</taxon>
        <taxon>Ecdysozoa</taxon>
        <taxon>Arthropoda</taxon>
        <taxon>Hexapoda</taxon>
        <taxon>Insecta</taxon>
        <taxon>Pterygota</taxon>
        <taxon>Neoptera</taxon>
        <taxon>Endopterygota</taxon>
        <taxon>Coleoptera</taxon>
        <taxon>Polyphaga</taxon>
        <taxon>Cucujiformia</taxon>
        <taxon>Chrysomeloidea</taxon>
        <taxon>Cerambycidae</taxon>
        <taxon>Lamiinae</taxon>
        <taxon>Monochamini</taxon>
        <taxon>Molorchus</taxon>
    </lineage>
</organism>
<evidence type="ECO:0000256" key="2">
    <source>
        <dbReference type="ARBA" id="ARBA00022448"/>
    </source>
</evidence>
<dbReference type="PANTHER" id="PTHR48041">
    <property type="entry name" value="ABC TRANSPORTER G FAMILY MEMBER 28"/>
    <property type="match status" value="1"/>
</dbReference>
<keyword evidence="4 6" id="KW-1133">Transmembrane helix</keyword>
<evidence type="ECO:0000256" key="5">
    <source>
        <dbReference type="ARBA" id="ARBA00023136"/>
    </source>
</evidence>
<keyword evidence="3 6" id="KW-0812">Transmembrane</keyword>
<feature type="transmembrane region" description="Helical" evidence="6">
    <location>
        <begin position="49"/>
        <end position="67"/>
    </location>
</feature>
<dbReference type="InterPro" id="IPR013525">
    <property type="entry name" value="ABC2_TM"/>
</dbReference>
<feature type="non-terminal residue" evidence="8">
    <location>
        <position position="187"/>
    </location>
</feature>
<dbReference type="EMBL" id="JAPWTJ010003535">
    <property type="protein sequence ID" value="KAJ8955286.1"/>
    <property type="molecule type" value="Genomic_DNA"/>
</dbReference>
<dbReference type="Proteomes" id="UP001162164">
    <property type="component" value="Unassembled WGS sequence"/>
</dbReference>
<feature type="transmembrane region" description="Helical" evidence="6">
    <location>
        <begin position="160"/>
        <end position="184"/>
    </location>
</feature>
<evidence type="ECO:0000313" key="9">
    <source>
        <dbReference type="Proteomes" id="UP001162164"/>
    </source>
</evidence>
<sequence length="187" mass="21307">MIQGDPKSLLDIEPFLINLLSVVLCSPSEDLLIVDIFDKHLLHGHTLTYLRIGVNLLVGLMLGTLYWNAGNDGSKVLDTYNLLFSILMHHMMSTMMLTILTFPSEMSILIKEHFNRWYSLKMYYVSVTLVDIPLSVVCCFVFTVIIYITTDQPLEWVRFGMFFATSLLTVFVAQSFGLMVGSYFNVV</sequence>
<accession>A0ABQ9IQV0</accession>
<comment type="subcellular location">
    <subcellularLocation>
        <location evidence="1">Membrane</location>
        <topology evidence="1">Multi-pass membrane protein</topology>
    </subcellularLocation>
</comment>
<evidence type="ECO:0000256" key="3">
    <source>
        <dbReference type="ARBA" id="ARBA00022692"/>
    </source>
</evidence>
<proteinExistence type="predicted"/>
<evidence type="ECO:0000259" key="7">
    <source>
        <dbReference type="Pfam" id="PF01061"/>
    </source>
</evidence>
<evidence type="ECO:0000256" key="1">
    <source>
        <dbReference type="ARBA" id="ARBA00004141"/>
    </source>
</evidence>
<keyword evidence="2" id="KW-0813">Transport</keyword>
<feature type="transmembrane region" description="Helical" evidence="6">
    <location>
        <begin position="123"/>
        <end position="148"/>
    </location>
</feature>
<gene>
    <name evidence="8" type="ORF">NQ317_007580</name>
</gene>
<name>A0ABQ9IQV0_9CUCU</name>
<dbReference type="Pfam" id="PF01061">
    <property type="entry name" value="ABC2_membrane"/>
    <property type="match status" value="1"/>
</dbReference>
<feature type="domain" description="ABC-2 type transporter transmembrane" evidence="7">
    <location>
        <begin position="44"/>
        <end position="184"/>
    </location>
</feature>
<keyword evidence="5 6" id="KW-0472">Membrane</keyword>
<feature type="transmembrane region" description="Helical" evidence="6">
    <location>
        <begin position="79"/>
        <end position="102"/>
    </location>
</feature>
<evidence type="ECO:0000256" key="4">
    <source>
        <dbReference type="ARBA" id="ARBA00022989"/>
    </source>
</evidence>